<keyword evidence="1" id="KW-1133">Transmembrane helix</keyword>
<comment type="caution">
    <text evidence="2">The sequence shown here is derived from an EMBL/GenBank/DDBJ whole genome shotgun (WGS) entry which is preliminary data.</text>
</comment>
<dbReference type="Pfam" id="PF11361">
    <property type="entry name" value="DUF3159"/>
    <property type="match status" value="1"/>
</dbReference>
<evidence type="ECO:0000313" key="3">
    <source>
        <dbReference type="Proteomes" id="UP001157160"/>
    </source>
</evidence>
<evidence type="ECO:0000256" key="1">
    <source>
        <dbReference type="SAM" id="Phobius"/>
    </source>
</evidence>
<reference evidence="2 3" key="1">
    <citation type="journal article" date="2014" name="Int. J. Syst. Evol. Microbiol.">
        <title>Complete genome sequence of Corynebacterium casei LMG S-19264T (=DSM 44701T), isolated from a smear-ripened cheese.</title>
        <authorList>
            <consortium name="US DOE Joint Genome Institute (JGI-PGF)"/>
            <person name="Walter F."/>
            <person name="Albersmeier A."/>
            <person name="Kalinowski J."/>
            <person name="Ruckert C."/>
        </authorList>
    </citation>
    <scope>NUCLEOTIDE SEQUENCE [LARGE SCALE GENOMIC DNA]</scope>
    <source>
        <strain evidence="2 3">NBRC 112289</strain>
    </source>
</reference>
<feature type="transmembrane region" description="Helical" evidence="1">
    <location>
        <begin position="143"/>
        <end position="162"/>
    </location>
</feature>
<dbReference type="InterPro" id="IPR016566">
    <property type="entry name" value="UCP010219"/>
</dbReference>
<evidence type="ECO:0008006" key="4">
    <source>
        <dbReference type="Google" id="ProtNLM"/>
    </source>
</evidence>
<keyword evidence="1" id="KW-0472">Membrane</keyword>
<protein>
    <recommendedName>
        <fullName evidence="4">DUF3159 domain-containing protein</fullName>
    </recommendedName>
</protein>
<feature type="transmembrane region" description="Helical" evidence="1">
    <location>
        <begin position="56"/>
        <end position="74"/>
    </location>
</feature>
<evidence type="ECO:0000313" key="2">
    <source>
        <dbReference type="EMBL" id="GMA27656.1"/>
    </source>
</evidence>
<organism evidence="2 3">
    <name type="scientific">Arenivirga flava</name>
    <dbReference type="NCBI Taxonomy" id="1930060"/>
    <lineage>
        <taxon>Bacteria</taxon>
        <taxon>Bacillati</taxon>
        <taxon>Actinomycetota</taxon>
        <taxon>Actinomycetes</taxon>
        <taxon>Micrococcales</taxon>
        <taxon>Microbacteriaceae</taxon>
        <taxon>Arenivirga</taxon>
    </lineage>
</organism>
<keyword evidence="1" id="KW-0812">Transmembrane</keyword>
<keyword evidence="3" id="KW-1185">Reference proteome</keyword>
<feature type="transmembrane region" description="Helical" evidence="1">
    <location>
        <begin position="213"/>
        <end position="235"/>
    </location>
</feature>
<proteinExistence type="predicted"/>
<gene>
    <name evidence="2" type="ORF">GCM10025874_09090</name>
</gene>
<feature type="transmembrane region" description="Helical" evidence="1">
    <location>
        <begin position="105"/>
        <end position="123"/>
    </location>
</feature>
<dbReference type="AlphaFoldDB" id="A0AA37UGL0"/>
<accession>A0AA37UGL0</accession>
<dbReference type="Proteomes" id="UP001157160">
    <property type="component" value="Unassembled WGS sequence"/>
</dbReference>
<dbReference type="EMBL" id="BSUL01000001">
    <property type="protein sequence ID" value="GMA27656.1"/>
    <property type="molecule type" value="Genomic_DNA"/>
</dbReference>
<sequence>MTQRPGADDAPREEQPEVAAKLGDAARGTALGRLAGAEDGSVTAAGLLSAIGGVRGIVEATLPGLLFVVVYAITQDIVPAAVAPIAIALVLIGARALARTTVTPAVGGLVAVVASAALAMLSGRDEDYFLPGIVINAAYGGGMLLSVLLTWPLIGLAAGFLMNDGVAWRRDRARFRAMQWLTVMWAALFAARLAVQLPLYFSEQLALLGTVKLAMGLPLFAPLLVVTWLVVRAAYRERV</sequence>
<feature type="transmembrane region" description="Helical" evidence="1">
    <location>
        <begin position="183"/>
        <end position="201"/>
    </location>
</feature>
<feature type="transmembrane region" description="Helical" evidence="1">
    <location>
        <begin position="80"/>
        <end position="98"/>
    </location>
</feature>
<name>A0AA37UGL0_9MICO</name>
<dbReference type="PIRSF" id="PIRSF010219">
    <property type="entry name" value="UCP010219"/>
    <property type="match status" value="1"/>
</dbReference>
<dbReference type="RefSeq" id="WP_284230419.1">
    <property type="nucleotide sequence ID" value="NZ_BSUL01000001.1"/>
</dbReference>